<dbReference type="PIRSF" id="PIRSF003314">
    <property type="entry name" value="IPP_isomerase"/>
    <property type="match status" value="1"/>
</dbReference>
<keyword evidence="7 11" id="KW-0521">NADP</keyword>
<keyword evidence="2 11" id="KW-0963">Cytoplasm</keyword>
<dbReference type="RefSeq" id="WP_014215490.1">
    <property type="nucleotide sequence ID" value="NC_016605.1"/>
</dbReference>
<comment type="cofactor">
    <cofactor evidence="11">
        <name>Mg(2+)</name>
        <dbReference type="ChEBI" id="CHEBI:18420"/>
    </cofactor>
</comment>
<accession>G8PDF8</accession>
<dbReference type="NCBIfam" id="TIGR02151">
    <property type="entry name" value="IPP_isom_2"/>
    <property type="match status" value="1"/>
</dbReference>
<dbReference type="eggNOG" id="COG1304">
    <property type="taxonomic scope" value="Bacteria"/>
</dbReference>
<feature type="binding site" evidence="11">
    <location>
        <begin position="65"/>
        <end position="67"/>
    </location>
    <ligand>
        <name>FMN</name>
        <dbReference type="ChEBI" id="CHEBI:58210"/>
    </ligand>
</feature>
<dbReference type="CDD" id="cd02811">
    <property type="entry name" value="IDI-2_FMN"/>
    <property type="match status" value="1"/>
</dbReference>
<evidence type="ECO:0000256" key="11">
    <source>
        <dbReference type="HAMAP-Rule" id="MF_00354"/>
    </source>
</evidence>
<evidence type="ECO:0000256" key="9">
    <source>
        <dbReference type="ARBA" id="ARBA00023235"/>
    </source>
</evidence>
<keyword evidence="3 11" id="KW-0285">Flavoprotein</keyword>
<name>G8PDF8_PEDCP</name>
<protein>
    <recommendedName>
        <fullName evidence="11">Isopentenyl-diphosphate delta-isomerase</fullName>
        <shortName evidence="11">IPP isomerase</shortName>
        <ecNumber evidence="11">5.3.3.2</ecNumber>
    </recommendedName>
    <alternativeName>
        <fullName evidence="11">Isopentenyl diphosphate:dimethylallyl diphosphate isomerase</fullName>
    </alternativeName>
    <alternativeName>
        <fullName evidence="11">Isopentenyl pyrophosphate isomerase</fullName>
    </alternativeName>
    <alternativeName>
        <fullName evidence="11">Type 2 isopentenyl diphosphate isomerase</fullName>
        <shortName evidence="11">IDI-2</shortName>
    </alternativeName>
</protein>
<dbReference type="GO" id="GO:0000287">
    <property type="term" value="F:magnesium ion binding"/>
    <property type="evidence" value="ECO:0007669"/>
    <property type="project" value="UniProtKB-UniRule"/>
</dbReference>
<reference evidence="13 14" key="1">
    <citation type="journal article" date="2012" name="J. Bacteriol.">
        <title>Complete Genome Sequence of the Beer Spoilage Organism Pediococcus claussenii ATCC BAA-344T.</title>
        <authorList>
            <person name="Pittet V."/>
            <person name="Abegunde T."/>
            <person name="Marfleet T."/>
            <person name="Haakensen M."/>
            <person name="Morrow K."/>
            <person name="Jayaprakash T."/>
            <person name="Schroeder K."/>
            <person name="Trost B."/>
            <person name="Byrns S."/>
            <person name="Bergsveinson J."/>
            <person name="Kusalik A."/>
            <person name="Ziola B."/>
        </authorList>
    </citation>
    <scope>NUCLEOTIDE SEQUENCE [LARGE SCALE GENOMIC DNA]</scope>
    <source>
        <strain evidence="13 14">ATCC BAA-344</strain>
    </source>
</reference>
<comment type="cofactor">
    <cofactor evidence="1 11">
        <name>FMN</name>
        <dbReference type="ChEBI" id="CHEBI:58210"/>
    </cofactor>
</comment>
<keyword evidence="6 11" id="KW-0460">Magnesium</keyword>
<feature type="binding site" evidence="11">
    <location>
        <position position="215"/>
    </location>
    <ligand>
        <name>FMN</name>
        <dbReference type="ChEBI" id="CHEBI:58210"/>
    </ligand>
</feature>
<evidence type="ECO:0000256" key="5">
    <source>
        <dbReference type="ARBA" id="ARBA00022723"/>
    </source>
</evidence>
<sequence length="343" mass="37815">MKNIQSHRKDEHVSLAEKFYQPVADAGFEQVRLIPTAIPELNESDIHLESVLAGIKISTPFFIQAMTGGSENTKRINARLAHIASQTGLAMAVGSQSVALRNSDLVSTFQIVRKVNPKGIILANVGAGVPVVYAQQAVNMIKADALQIHINVAQEIVMPEGETEFTWLKNIQNIIQKVHVPVILKSVGFGLSTADLEILQAIGVKYFDLGGSGGTNFIDIENQRNHSAQYAYLRNWGLSTVESLLEARNYKDLSYTATGGIRNPLDIVKAIALGAKNVGIAGYFLHQIINEKDDNVIISNIEDWKHQVKQIMLMLGMDHIESLTNNQIILSSELSNFKNQRHI</sequence>
<dbReference type="GO" id="GO:0005737">
    <property type="term" value="C:cytoplasm"/>
    <property type="evidence" value="ECO:0007669"/>
    <property type="project" value="UniProtKB-SubCell"/>
</dbReference>
<evidence type="ECO:0000256" key="4">
    <source>
        <dbReference type="ARBA" id="ARBA00022643"/>
    </source>
</evidence>
<dbReference type="InterPro" id="IPR011179">
    <property type="entry name" value="IPdP_isomerase"/>
</dbReference>
<dbReference type="EC" id="5.3.3.2" evidence="11"/>
<evidence type="ECO:0000259" key="12">
    <source>
        <dbReference type="Pfam" id="PF01070"/>
    </source>
</evidence>
<feature type="binding site" evidence="11">
    <location>
        <position position="124"/>
    </location>
    <ligand>
        <name>FMN</name>
        <dbReference type="ChEBI" id="CHEBI:58210"/>
    </ligand>
</feature>
<feature type="domain" description="FMN-dependent dehydrogenase" evidence="12">
    <location>
        <begin position="152"/>
        <end position="328"/>
    </location>
</feature>
<dbReference type="AlphaFoldDB" id="G8PDF8"/>
<dbReference type="PATRIC" id="fig|701521.8.peg.972"/>
<evidence type="ECO:0000256" key="3">
    <source>
        <dbReference type="ARBA" id="ARBA00022630"/>
    </source>
</evidence>
<keyword evidence="5 11" id="KW-0479">Metal-binding</keyword>
<evidence type="ECO:0000313" key="14">
    <source>
        <dbReference type="Proteomes" id="UP000005444"/>
    </source>
</evidence>
<comment type="cofactor">
    <cofactor evidence="11">
        <name>NADPH</name>
        <dbReference type="ChEBI" id="CHEBI:57783"/>
    </cofactor>
</comment>
<dbReference type="HOGENOM" id="CLU_065515_0_0_9"/>
<feature type="binding site" evidence="11">
    <location>
        <begin position="281"/>
        <end position="282"/>
    </location>
    <ligand>
        <name>FMN</name>
        <dbReference type="ChEBI" id="CHEBI:58210"/>
    </ligand>
</feature>
<evidence type="ECO:0000256" key="7">
    <source>
        <dbReference type="ARBA" id="ARBA00022857"/>
    </source>
</evidence>
<dbReference type="InterPro" id="IPR000262">
    <property type="entry name" value="FMN-dep_DH"/>
</dbReference>
<comment type="subcellular location">
    <subcellularLocation>
        <location evidence="11">Cytoplasm</location>
    </subcellularLocation>
</comment>
<dbReference type="Pfam" id="PF01070">
    <property type="entry name" value="FMN_dh"/>
    <property type="match status" value="1"/>
</dbReference>
<dbReference type="GO" id="GO:0016491">
    <property type="term" value="F:oxidoreductase activity"/>
    <property type="evidence" value="ECO:0007669"/>
    <property type="project" value="InterPro"/>
</dbReference>
<evidence type="ECO:0000256" key="8">
    <source>
        <dbReference type="ARBA" id="ARBA00023229"/>
    </source>
</evidence>
<evidence type="ECO:0000256" key="2">
    <source>
        <dbReference type="ARBA" id="ARBA00022490"/>
    </source>
</evidence>
<dbReference type="PANTHER" id="PTHR43665:SF1">
    <property type="entry name" value="ISOPENTENYL-DIPHOSPHATE DELTA-ISOMERASE"/>
    <property type="match status" value="1"/>
</dbReference>
<dbReference type="GO" id="GO:0010181">
    <property type="term" value="F:FMN binding"/>
    <property type="evidence" value="ECO:0007669"/>
    <property type="project" value="UniProtKB-UniRule"/>
</dbReference>
<dbReference type="EMBL" id="CP003137">
    <property type="protein sequence ID" value="AEV95293.1"/>
    <property type="molecule type" value="Genomic_DNA"/>
</dbReference>
<dbReference type="GO" id="GO:0004452">
    <property type="term" value="F:isopentenyl-diphosphate delta-isomerase activity"/>
    <property type="evidence" value="ECO:0007669"/>
    <property type="project" value="UniProtKB-UniRule"/>
</dbReference>
<dbReference type="InterPro" id="IPR013785">
    <property type="entry name" value="Aldolase_TIM"/>
</dbReference>
<evidence type="ECO:0000256" key="10">
    <source>
        <dbReference type="ARBA" id="ARBA00025810"/>
    </source>
</evidence>
<keyword evidence="9 11" id="KW-0413">Isomerase</keyword>
<proteinExistence type="inferred from homology"/>
<comment type="caution">
    <text evidence="11">Lacks conserved residue(s) required for the propagation of feature annotation.</text>
</comment>
<evidence type="ECO:0000256" key="6">
    <source>
        <dbReference type="ARBA" id="ARBA00022842"/>
    </source>
</evidence>
<keyword evidence="14" id="KW-1185">Reference proteome</keyword>
<gene>
    <name evidence="11 13" type="primary">fni</name>
    <name evidence="13" type="ordered locus">PECL_1025</name>
</gene>
<feature type="binding site" evidence="11">
    <location>
        <begin position="260"/>
        <end position="262"/>
    </location>
    <ligand>
        <name>FMN</name>
        <dbReference type="ChEBI" id="CHEBI:58210"/>
    </ligand>
</feature>
<keyword evidence="8 11" id="KW-0414">Isoprene biosynthesis</keyword>
<keyword evidence="4 11" id="KW-0288">FMN</keyword>
<comment type="subunit">
    <text evidence="10 11">Homooctamer. Dimer of tetramers.</text>
</comment>
<dbReference type="PANTHER" id="PTHR43665">
    <property type="entry name" value="ISOPENTENYL-DIPHOSPHATE DELTA-ISOMERASE"/>
    <property type="match status" value="1"/>
</dbReference>
<dbReference type="KEGG" id="pce:PECL_1025"/>
<dbReference type="GO" id="GO:0008299">
    <property type="term" value="P:isoprenoid biosynthetic process"/>
    <property type="evidence" value="ECO:0007669"/>
    <property type="project" value="UniProtKB-UniRule"/>
</dbReference>
<organism evidence="13 14">
    <name type="scientific">Pediococcus claussenii (strain ATCC BAA-344 / DSM 14800 / JCM 18046 / KCTC 3811 / LMG 21948 / P06)</name>
    <dbReference type="NCBI Taxonomy" id="701521"/>
    <lineage>
        <taxon>Bacteria</taxon>
        <taxon>Bacillati</taxon>
        <taxon>Bacillota</taxon>
        <taxon>Bacilli</taxon>
        <taxon>Lactobacillales</taxon>
        <taxon>Lactobacillaceae</taxon>
        <taxon>Pediococcus</taxon>
    </lineage>
</organism>
<feature type="binding site" evidence="11">
    <location>
        <begin position="8"/>
        <end position="9"/>
    </location>
    <ligand>
        <name>substrate</name>
    </ligand>
</feature>
<feature type="binding site" evidence="11">
    <location>
        <position position="154"/>
    </location>
    <ligand>
        <name>substrate</name>
    </ligand>
</feature>
<comment type="catalytic activity">
    <reaction evidence="11">
        <text>isopentenyl diphosphate = dimethylallyl diphosphate</text>
        <dbReference type="Rhea" id="RHEA:23284"/>
        <dbReference type="ChEBI" id="CHEBI:57623"/>
        <dbReference type="ChEBI" id="CHEBI:128769"/>
        <dbReference type="EC" id="5.3.3.2"/>
    </reaction>
</comment>
<dbReference type="GO" id="GO:0070402">
    <property type="term" value="F:NADPH binding"/>
    <property type="evidence" value="ECO:0007669"/>
    <property type="project" value="UniProtKB-UniRule"/>
</dbReference>
<dbReference type="STRING" id="701521.PECL_1025"/>
<feature type="binding site" evidence="11">
    <location>
        <position position="155"/>
    </location>
    <ligand>
        <name>Mg(2+)</name>
        <dbReference type="ChEBI" id="CHEBI:18420"/>
    </ligand>
</feature>
<evidence type="ECO:0000256" key="1">
    <source>
        <dbReference type="ARBA" id="ARBA00001917"/>
    </source>
</evidence>
<evidence type="ECO:0000313" key="13">
    <source>
        <dbReference type="EMBL" id="AEV95293.1"/>
    </source>
</evidence>
<dbReference type="SUPFAM" id="SSF51395">
    <property type="entry name" value="FMN-linked oxidoreductases"/>
    <property type="match status" value="1"/>
</dbReference>
<feature type="binding site" evidence="11">
    <location>
        <position position="95"/>
    </location>
    <ligand>
        <name>FMN</name>
        <dbReference type="ChEBI" id="CHEBI:58210"/>
    </ligand>
</feature>
<dbReference type="HAMAP" id="MF_00354">
    <property type="entry name" value="Idi_2"/>
    <property type="match status" value="1"/>
</dbReference>
<comment type="function">
    <text evidence="11">Involved in the biosynthesis of isoprenoids. Catalyzes the 1,3-allylic rearrangement of the homoallylic substrate isopentenyl (IPP) to its allylic isomer, dimethylallyl diphosphate (DMAPP).</text>
</comment>
<feature type="binding site" evidence="11">
    <location>
        <position position="185"/>
    </location>
    <ligand>
        <name>FMN</name>
        <dbReference type="ChEBI" id="CHEBI:58210"/>
    </ligand>
</feature>
<dbReference type="Gene3D" id="3.20.20.70">
    <property type="entry name" value="Aldolase class I"/>
    <property type="match status" value="1"/>
</dbReference>
<comment type="similarity">
    <text evidence="11">Belongs to the IPP isomerase type 2 family.</text>
</comment>
<dbReference type="Proteomes" id="UP000005444">
    <property type="component" value="Chromosome"/>
</dbReference>